<dbReference type="EMBL" id="JAGIZQ010000008">
    <property type="protein sequence ID" value="KAH6613492.1"/>
    <property type="molecule type" value="Genomic_DNA"/>
</dbReference>
<reference evidence="1 2" key="1">
    <citation type="journal article" date="2021" name="Nat. Commun.">
        <title>Genetic determinants of endophytism in the Arabidopsis root mycobiome.</title>
        <authorList>
            <person name="Mesny F."/>
            <person name="Miyauchi S."/>
            <person name="Thiergart T."/>
            <person name="Pickel B."/>
            <person name="Atanasova L."/>
            <person name="Karlsson M."/>
            <person name="Huettel B."/>
            <person name="Barry K.W."/>
            <person name="Haridas S."/>
            <person name="Chen C."/>
            <person name="Bauer D."/>
            <person name="Andreopoulos W."/>
            <person name="Pangilinan J."/>
            <person name="LaButti K."/>
            <person name="Riley R."/>
            <person name="Lipzen A."/>
            <person name="Clum A."/>
            <person name="Drula E."/>
            <person name="Henrissat B."/>
            <person name="Kohler A."/>
            <person name="Grigoriev I.V."/>
            <person name="Martin F.M."/>
            <person name="Hacquard S."/>
        </authorList>
    </citation>
    <scope>NUCLEOTIDE SEQUENCE [LARGE SCALE GENOMIC DNA]</scope>
    <source>
        <strain evidence="1 2">MPI-SDFR-AT-0079</strain>
    </source>
</reference>
<proteinExistence type="predicted"/>
<comment type="caution">
    <text evidence="1">The sequence shown here is derived from an EMBL/GenBank/DDBJ whole genome shotgun (WGS) entry which is preliminary data.</text>
</comment>
<gene>
    <name evidence="1" type="ORF">F5144DRAFT_587849</name>
</gene>
<evidence type="ECO:0000313" key="1">
    <source>
        <dbReference type="EMBL" id="KAH6613492.1"/>
    </source>
</evidence>
<keyword evidence="2" id="KW-1185">Reference proteome</keyword>
<organism evidence="1 2">
    <name type="scientific">Chaetomium tenue</name>
    <dbReference type="NCBI Taxonomy" id="1854479"/>
    <lineage>
        <taxon>Eukaryota</taxon>
        <taxon>Fungi</taxon>
        <taxon>Dikarya</taxon>
        <taxon>Ascomycota</taxon>
        <taxon>Pezizomycotina</taxon>
        <taxon>Sordariomycetes</taxon>
        <taxon>Sordariomycetidae</taxon>
        <taxon>Sordariales</taxon>
        <taxon>Chaetomiaceae</taxon>
        <taxon>Chaetomium</taxon>
    </lineage>
</organism>
<name>A0ACB7NU93_9PEZI</name>
<protein>
    <submittedName>
        <fullName evidence="1">Uncharacterized protein</fullName>
    </submittedName>
</protein>
<evidence type="ECO:0000313" key="2">
    <source>
        <dbReference type="Proteomes" id="UP000724584"/>
    </source>
</evidence>
<dbReference type="Proteomes" id="UP000724584">
    <property type="component" value="Unassembled WGS sequence"/>
</dbReference>
<sequence length="307" mass="35017">MAPVEFPPPIYPTLEFEDSESYSTDEEEDTNYKYSREETIAAVSNYYTFLTQMYMEESHVVYPPPGGWPEIINADPATLQYLGKSDEVLALLAHLPYVRCSWENPADIAPGSNVADWPVLITRLSQSLSQGPDASLDEASYIRLATEGTFYRMSPPHVVGLITSRDEAMVLDTKHGVIHWEDCPGRIDFGDRCRVNVDWSELDDGVPEEEAQWRYGATAWTIPDFFEVLKEQFLQLYWLPISFFALRAFVDGDYPGEEGMVAMLRETYQQHGWPDLAVYRKSDCLKAVKKTMAERYPESVCYRGEGP</sequence>
<accession>A0ACB7NU93</accession>